<accession>A0ABQ5K032</accession>
<name>A0ABQ5K032_9EUKA</name>
<sequence>MPFTKKITQSISKQKYPRKEIVIPEIVHSGNEDCVPIPRDDPNVGNPDFPNIKARNHNIKFNLPGHIKDEAALKMMRGQAISAIFTDISIPFPSSIHMKGVYICMDRSVPLTSYIIFTFVSSRKRKVSKTCKFVGQNWYFLPIDLPDVPQELDCYAFPFPRDDPIIIKPSLELIRAKNNSKCRQCIDYDMSLNARIMIGRKLIRLYDDEPFSLSHLLIPFPAPSHMSGAYILVDGRFCSPTLLFTFIHSDGRKTCKKYQFSRPMHSSEWHFLPIHLSKVVSCKIEGKGSWEQKNSRYFRIYELLFTLSKELARKEHELARKEHEKTAIERLCLLPWEKAQEK</sequence>
<evidence type="ECO:0000313" key="2">
    <source>
        <dbReference type="EMBL" id="GKT24093.1"/>
    </source>
</evidence>
<comment type="caution">
    <text evidence="2">The sequence shown here is derived from an EMBL/GenBank/DDBJ whole genome shotgun (WGS) entry which is preliminary data.</text>
</comment>
<reference evidence="2" key="1">
    <citation type="submission" date="2022-03" db="EMBL/GenBank/DDBJ databases">
        <title>Draft genome sequence of Aduncisulcus paluster, a free-living microaerophilic Fornicata.</title>
        <authorList>
            <person name="Yuyama I."/>
            <person name="Kume K."/>
            <person name="Tamura T."/>
            <person name="Inagaki Y."/>
            <person name="Hashimoto T."/>
        </authorList>
    </citation>
    <scope>NUCLEOTIDE SEQUENCE</scope>
    <source>
        <strain evidence="2">NY0171</strain>
    </source>
</reference>
<dbReference type="Proteomes" id="UP001057375">
    <property type="component" value="Unassembled WGS sequence"/>
</dbReference>
<organism evidence="2 3">
    <name type="scientific">Aduncisulcus paluster</name>
    <dbReference type="NCBI Taxonomy" id="2918883"/>
    <lineage>
        <taxon>Eukaryota</taxon>
        <taxon>Metamonada</taxon>
        <taxon>Carpediemonas-like organisms</taxon>
        <taxon>Aduncisulcus</taxon>
    </lineage>
</organism>
<evidence type="ECO:0000313" key="3">
    <source>
        <dbReference type="Proteomes" id="UP001057375"/>
    </source>
</evidence>
<protein>
    <submittedName>
        <fullName evidence="2">Uncharacterized protein</fullName>
    </submittedName>
</protein>
<feature type="coiled-coil region" evidence="1">
    <location>
        <begin position="304"/>
        <end position="331"/>
    </location>
</feature>
<evidence type="ECO:0000256" key="1">
    <source>
        <dbReference type="SAM" id="Coils"/>
    </source>
</evidence>
<keyword evidence="1" id="KW-0175">Coiled coil</keyword>
<keyword evidence="3" id="KW-1185">Reference proteome</keyword>
<gene>
    <name evidence="2" type="ORF">ADUPG1_012627</name>
</gene>
<dbReference type="EMBL" id="BQXS01012504">
    <property type="protein sequence ID" value="GKT24093.1"/>
    <property type="molecule type" value="Genomic_DNA"/>
</dbReference>
<proteinExistence type="predicted"/>